<protein>
    <submittedName>
        <fullName evidence="2">Uncharacterized protein</fullName>
    </submittedName>
</protein>
<evidence type="ECO:0000313" key="3">
    <source>
        <dbReference type="Proteomes" id="UP001497382"/>
    </source>
</evidence>
<sequence length="103" mass="12205">MHLLQIFVLLCGLKKVFDQRIPEDWQNIKGIAVTSSDLDYPESFYMCYRRTSTPLSADIWSLNKSKLTVFHFHLAWYAQQIFGFSIQNKQMPSRFHQMKVCIK</sequence>
<dbReference type="AlphaFoldDB" id="A0AAV1ZRQ0"/>
<evidence type="ECO:0000256" key="1">
    <source>
        <dbReference type="SAM" id="SignalP"/>
    </source>
</evidence>
<comment type="caution">
    <text evidence="2">The sequence shown here is derived from an EMBL/GenBank/DDBJ whole genome shotgun (WGS) entry which is preliminary data.</text>
</comment>
<keyword evidence="3" id="KW-1185">Reference proteome</keyword>
<proteinExistence type="predicted"/>
<feature type="chain" id="PRO_5043673828" evidence="1">
    <location>
        <begin position="19"/>
        <end position="103"/>
    </location>
</feature>
<evidence type="ECO:0000313" key="2">
    <source>
        <dbReference type="EMBL" id="CAL1274119.1"/>
    </source>
</evidence>
<accession>A0AAV1ZRQ0</accession>
<name>A0AAV1ZRQ0_9ARAC</name>
<organism evidence="2 3">
    <name type="scientific">Larinioides sclopetarius</name>
    <dbReference type="NCBI Taxonomy" id="280406"/>
    <lineage>
        <taxon>Eukaryota</taxon>
        <taxon>Metazoa</taxon>
        <taxon>Ecdysozoa</taxon>
        <taxon>Arthropoda</taxon>
        <taxon>Chelicerata</taxon>
        <taxon>Arachnida</taxon>
        <taxon>Araneae</taxon>
        <taxon>Araneomorphae</taxon>
        <taxon>Entelegynae</taxon>
        <taxon>Araneoidea</taxon>
        <taxon>Araneidae</taxon>
        <taxon>Larinioides</taxon>
    </lineage>
</organism>
<keyword evidence="1" id="KW-0732">Signal</keyword>
<feature type="signal peptide" evidence="1">
    <location>
        <begin position="1"/>
        <end position="18"/>
    </location>
</feature>
<dbReference type="Proteomes" id="UP001497382">
    <property type="component" value="Unassembled WGS sequence"/>
</dbReference>
<reference evidence="2 3" key="1">
    <citation type="submission" date="2024-04" db="EMBL/GenBank/DDBJ databases">
        <authorList>
            <person name="Rising A."/>
            <person name="Reimegard J."/>
            <person name="Sonavane S."/>
            <person name="Akerstrom W."/>
            <person name="Nylinder S."/>
            <person name="Hedman E."/>
            <person name="Kallberg Y."/>
        </authorList>
    </citation>
    <scope>NUCLEOTIDE SEQUENCE [LARGE SCALE GENOMIC DNA]</scope>
</reference>
<dbReference type="EMBL" id="CAXIEN010000074">
    <property type="protein sequence ID" value="CAL1274119.1"/>
    <property type="molecule type" value="Genomic_DNA"/>
</dbReference>
<gene>
    <name evidence="2" type="ORF">LARSCL_LOCUS7297</name>
</gene>